<dbReference type="EMBL" id="JBHUGA010000011">
    <property type="protein sequence ID" value="MFD1846117.1"/>
    <property type="molecule type" value="Genomic_DNA"/>
</dbReference>
<accession>A0ABW4Q5C5</accession>
<evidence type="ECO:0008006" key="4">
    <source>
        <dbReference type="Google" id="ProtNLM"/>
    </source>
</evidence>
<sequence>MPQQFSDAGDFGDTIMQLLIFGGVTLLVIGLGFALATWLIVRRLRRSGAVQRSFSTGVLTARSYAVDDGVRRIARLRLDLRRSGQATRRALDAAAGSGGPIGELPIVAEDLFRAEQALENQLRMAEREPDRQLKRDLAGRIGEQVQSYGTLSADLRRSLMQAGQPTGANEIQRASTHLTREINVLQAWSKSYGTPDQIQ</sequence>
<reference evidence="3" key="1">
    <citation type="journal article" date="2019" name="Int. J. Syst. Evol. Microbiol.">
        <title>The Global Catalogue of Microorganisms (GCM) 10K type strain sequencing project: providing services to taxonomists for standard genome sequencing and annotation.</title>
        <authorList>
            <consortium name="The Broad Institute Genomics Platform"/>
            <consortium name="The Broad Institute Genome Sequencing Center for Infectious Disease"/>
            <person name="Wu L."/>
            <person name="Ma J."/>
        </authorList>
    </citation>
    <scope>NUCLEOTIDE SEQUENCE [LARGE SCALE GENOMIC DNA]</scope>
    <source>
        <strain evidence="3">JCM 11496</strain>
    </source>
</reference>
<gene>
    <name evidence="2" type="ORF">ACFSFX_05845</name>
</gene>
<name>A0ABW4Q5C5_9MICC</name>
<evidence type="ECO:0000313" key="3">
    <source>
        <dbReference type="Proteomes" id="UP001597307"/>
    </source>
</evidence>
<protein>
    <recommendedName>
        <fullName evidence="4">Secreted protein</fullName>
    </recommendedName>
</protein>
<dbReference type="Proteomes" id="UP001597307">
    <property type="component" value="Unassembled WGS sequence"/>
</dbReference>
<proteinExistence type="predicted"/>
<organism evidence="2 3">
    <name type="scientific">Arthrobacter flavus</name>
    <dbReference type="NCBI Taxonomy" id="95172"/>
    <lineage>
        <taxon>Bacteria</taxon>
        <taxon>Bacillati</taxon>
        <taxon>Actinomycetota</taxon>
        <taxon>Actinomycetes</taxon>
        <taxon>Micrococcales</taxon>
        <taxon>Micrococcaceae</taxon>
        <taxon>Arthrobacter</taxon>
    </lineage>
</organism>
<dbReference type="RefSeq" id="WP_343880143.1">
    <property type="nucleotide sequence ID" value="NZ_BAAAIJ010000047.1"/>
</dbReference>
<evidence type="ECO:0000313" key="2">
    <source>
        <dbReference type="EMBL" id="MFD1846117.1"/>
    </source>
</evidence>
<keyword evidence="1" id="KW-1133">Transmembrane helix</keyword>
<comment type="caution">
    <text evidence="2">The sequence shown here is derived from an EMBL/GenBank/DDBJ whole genome shotgun (WGS) entry which is preliminary data.</text>
</comment>
<evidence type="ECO:0000256" key="1">
    <source>
        <dbReference type="SAM" id="Phobius"/>
    </source>
</evidence>
<feature type="transmembrane region" description="Helical" evidence="1">
    <location>
        <begin position="15"/>
        <end position="41"/>
    </location>
</feature>
<keyword evidence="1" id="KW-0472">Membrane</keyword>
<keyword evidence="1" id="KW-0812">Transmembrane</keyword>
<keyword evidence="3" id="KW-1185">Reference proteome</keyword>